<feature type="compositionally biased region" description="Basic and acidic residues" evidence="1">
    <location>
        <begin position="50"/>
        <end position="59"/>
    </location>
</feature>
<protein>
    <submittedName>
        <fullName evidence="2">Uncharacterized protein</fullName>
    </submittedName>
</protein>
<reference evidence="2 3" key="1">
    <citation type="submission" date="2015-12" db="EMBL/GenBank/DDBJ databases">
        <authorList>
            <person name="Shamseldin A."/>
            <person name="Moawad H."/>
            <person name="Abd El-Rahim W.M."/>
            <person name="Sadowsky M.J."/>
        </authorList>
    </citation>
    <scope>NUCLEOTIDE SEQUENCE [LARGE SCALE GENOMIC DNA]</scope>
    <source>
        <strain evidence="2 3">WF1</strain>
    </source>
</reference>
<gene>
    <name evidence="2" type="ORF">AU255_09085</name>
</gene>
<dbReference type="EMBL" id="LPUF01000001">
    <property type="protein sequence ID" value="OQK17993.1"/>
    <property type="molecule type" value="Genomic_DNA"/>
</dbReference>
<name>A0A1V8M9L8_9GAMM</name>
<dbReference type="AlphaFoldDB" id="A0A1V8M9L8"/>
<organism evidence="2 3">
    <name type="scientific">Methyloprofundus sedimenti</name>
    <dbReference type="NCBI Taxonomy" id="1420851"/>
    <lineage>
        <taxon>Bacteria</taxon>
        <taxon>Pseudomonadati</taxon>
        <taxon>Pseudomonadota</taxon>
        <taxon>Gammaproteobacteria</taxon>
        <taxon>Methylococcales</taxon>
        <taxon>Methylococcaceae</taxon>
        <taxon>Methyloprofundus</taxon>
    </lineage>
</organism>
<dbReference type="OrthoDB" id="5570008at2"/>
<feature type="region of interest" description="Disordered" evidence="1">
    <location>
        <begin position="28"/>
        <end position="59"/>
    </location>
</feature>
<accession>A0A1V8M9L8</accession>
<evidence type="ECO:0000313" key="3">
    <source>
        <dbReference type="Proteomes" id="UP000191980"/>
    </source>
</evidence>
<sequence length="191" mass="21491">MIEIGVILAVIVAAWFYLRVKKEKQGSVTQSATMQTVTPKPKVMQEQEPEPVKAKPVETKKVSKPAIVIPEDSMLRRHYMQNLTATKECRETPFPEDSTLRRHYLQNLAAQQDKNVISKADSKVAAAEDLIIPASKKTNIPEEAELKRDVIQQLVAETEATMPPRPTDSTLKRHYDTQLMSVVLSKLQASK</sequence>
<keyword evidence="3" id="KW-1185">Reference proteome</keyword>
<evidence type="ECO:0000256" key="1">
    <source>
        <dbReference type="SAM" id="MobiDB-lite"/>
    </source>
</evidence>
<comment type="caution">
    <text evidence="2">The sequence shown here is derived from an EMBL/GenBank/DDBJ whole genome shotgun (WGS) entry which is preliminary data.</text>
</comment>
<dbReference type="STRING" id="1420851.AU255_09085"/>
<proteinExistence type="predicted"/>
<evidence type="ECO:0000313" key="2">
    <source>
        <dbReference type="EMBL" id="OQK17993.1"/>
    </source>
</evidence>
<feature type="compositionally biased region" description="Polar residues" evidence="1">
    <location>
        <begin position="28"/>
        <end position="38"/>
    </location>
</feature>
<dbReference type="RefSeq" id="WP_080522598.1">
    <property type="nucleotide sequence ID" value="NZ_LPUF01000001.1"/>
</dbReference>
<dbReference type="Proteomes" id="UP000191980">
    <property type="component" value="Unassembled WGS sequence"/>
</dbReference>